<keyword evidence="6" id="KW-0961">Cell wall biogenesis/degradation</keyword>
<sequence>MLLIRAKHSHTAQSRSRRACLTRRALACLLAAVLAGGVFAPAPALAEVRGTDQLLGTTVAERGLPAVACPNVTAKYALVVGADGTVYFARDADTQTHIASITKVMTAIVALDSGMPLDTTVTVSEAAGTVGESSAELAVGDKLSLQAALTGLMVPSGNDAAIAIAETVGATLAAEGQDPNEAFVAAMNAKAAELGMTSTLFSNPHGLDVGEFDNEMYSTARDVAVMCAYAMKNETFRAIVAMPTAQLTVTKPDGATDIIDLTSSDLLLGNYEGACGIKTGFTDTAGYAFAGACNRGEGDLYAIVLGTPSENARFEDTKALLNWVYNNRMTYALAHSPQTVPMDVDGTVTEVPLIAEVPQSAWPDKRVKATLADPSATVEVFAPEGNVSQELVTRDLPGAVSVGDVVGTLNFYQGNELIASQDLVATEDSPAPDLFQSIGFWWDRLWAGFGGTELMAEPVLVNETPLIYSKAATDQNIDDIRAIAAGEAPLSEGDPSSDDSKEE</sequence>
<dbReference type="AlphaFoldDB" id="A0A6N8JJA4"/>
<feature type="chain" id="PRO_5026960013" evidence="10">
    <location>
        <begin position="47"/>
        <end position="503"/>
    </location>
</feature>
<evidence type="ECO:0000256" key="7">
    <source>
        <dbReference type="PIRSR" id="PIRSR618044-1"/>
    </source>
</evidence>
<evidence type="ECO:0000256" key="1">
    <source>
        <dbReference type="ARBA" id="ARBA00007164"/>
    </source>
</evidence>
<dbReference type="GO" id="GO:0009252">
    <property type="term" value="P:peptidoglycan biosynthetic process"/>
    <property type="evidence" value="ECO:0007669"/>
    <property type="project" value="UniProtKB-KW"/>
</dbReference>
<evidence type="ECO:0000256" key="8">
    <source>
        <dbReference type="PIRSR" id="PIRSR618044-2"/>
    </source>
</evidence>
<keyword evidence="12" id="KW-0121">Carboxypeptidase</keyword>
<keyword evidence="13" id="KW-1185">Reference proteome</keyword>
<feature type="active site" description="Proton acceptor" evidence="7">
    <location>
        <position position="103"/>
    </location>
</feature>
<evidence type="ECO:0000313" key="13">
    <source>
        <dbReference type="Proteomes" id="UP000463388"/>
    </source>
</evidence>
<dbReference type="PANTHER" id="PTHR21581">
    <property type="entry name" value="D-ALANYL-D-ALANINE CARBOXYPEPTIDASE"/>
    <property type="match status" value="1"/>
</dbReference>
<evidence type="ECO:0000256" key="10">
    <source>
        <dbReference type="SAM" id="SignalP"/>
    </source>
</evidence>
<dbReference type="InterPro" id="IPR018044">
    <property type="entry name" value="Peptidase_S11"/>
</dbReference>
<dbReference type="GO" id="GO:0009002">
    <property type="term" value="F:serine-type D-Ala-D-Ala carboxypeptidase activity"/>
    <property type="evidence" value="ECO:0007669"/>
    <property type="project" value="InterPro"/>
</dbReference>
<keyword evidence="2 10" id="KW-0732">Signal</keyword>
<dbReference type="EMBL" id="WSRR01000001">
    <property type="protein sequence ID" value="MVX59953.1"/>
    <property type="molecule type" value="Genomic_DNA"/>
</dbReference>
<feature type="binding site" evidence="8">
    <location>
        <position position="278"/>
    </location>
    <ligand>
        <name>substrate</name>
    </ligand>
</feature>
<dbReference type="InterPro" id="IPR001967">
    <property type="entry name" value="Peptidase_S11_N"/>
</dbReference>
<dbReference type="GO" id="GO:0006508">
    <property type="term" value="P:proteolysis"/>
    <property type="evidence" value="ECO:0007669"/>
    <property type="project" value="InterPro"/>
</dbReference>
<evidence type="ECO:0000256" key="2">
    <source>
        <dbReference type="ARBA" id="ARBA00022729"/>
    </source>
</evidence>
<evidence type="ECO:0000256" key="9">
    <source>
        <dbReference type="RuleBase" id="RU004016"/>
    </source>
</evidence>
<dbReference type="PANTHER" id="PTHR21581:SF6">
    <property type="entry name" value="TRAFFICKING PROTEIN PARTICLE COMPLEX SUBUNIT 12"/>
    <property type="match status" value="1"/>
</dbReference>
<evidence type="ECO:0000259" key="11">
    <source>
        <dbReference type="Pfam" id="PF00768"/>
    </source>
</evidence>
<dbReference type="SUPFAM" id="SSF56601">
    <property type="entry name" value="beta-lactamase/transpeptidase-like"/>
    <property type="match status" value="1"/>
</dbReference>
<dbReference type="GO" id="GO:0008360">
    <property type="term" value="P:regulation of cell shape"/>
    <property type="evidence" value="ECO:0007669"/>
    <property type="project" value="UniProtKB-KW"/>
</dbReference>
<dbReference type="Pfam" id="PF00768">
    <property type="entry name" value="Peptidase_S11"/>
    <property type="match status" value="1"/>
</dbReference>
<dbReference type="OrthoDB" id="3530815at2"/>
<dbReference type="Gene3D" id="3.40.710.10">
    <property type="entry name" value="DD-peptidase/beta-lactamase superfamily"/>
    <property type="match status" value="1"/>
</dbReference>
<reference evidence="12 13" key="1">
    <citation type="submission" date="2019-12" db="EMBL/GenBank/DDBJ databases">
        <title>Microbes associate with the intestines of laboratory mice.</title>
        <authorList>
            <person name="Navarre W."/>
            <person name="Wong E."/>
        </authorList>
    </citation>
    <scope>NUCLEOTIDE SEQUENCE [LARGE SCALE GENOMIC DNA]</scope>
    <source>
        <strain evidence="12 13">NM66_B29</strain>
    </source>
</reference>
<gene>
    <name evidence="12" type="ORF">GKZ27_00470</name>
</gene>
<evidence type="ECO:0000256" key="5">
    <source>
        <dbReference type="ARBA" id="ARBA00022984"/>
    </source>
</evidence>
<evidence type="ECO:0000256" key="3">
    <source>
        <dbReference type="ARBA" id="ARBA00022801"/>
    </source>
</evidence>
<proteinExistence type="inferred from homology"/>
<feature type="active site" description="Acyl-ester intermediate" evidence="7">
    <location>
        <position position="100"/>
    </location>
</feature>
<dbReference type="PRINTS" id="PR00725">
    <property type="entry name" value="DADACBPTASE1"/>
</dbReference>
<evidence type="ECO:0000256" key="6">
    <source>
        <dbReference type="ARBA" id="ARBA00023316"/>
    </source>
</evidence>
<keyword evidence="4" id="KW-0133">Cell shape</keyword>
<comment type="caution">
    <text evidence="12">The sequence shown here is derived from an EMBL/GenBank/DDBJ whole genome shotgun (WGS) entry which is preliminary data.</text>
</comment>
<feature type="domain" description="Peptidase S11 D-alanyl-D-alanine carboxypeptidase A N-terminal" evidence="11">
    <location>
        <begin position="68"/>
        <end position="308"/>
    </location>
</feature>
<feature type="signal peptide" evidence="10">
    <location>
        <begin position="1"/>
        <end position="46"/>
    </location>
</feature>
<keyword evidence="12" id="KW-0645">Protease</keyword>
<evidence type="ECO:0000313" key="12">
    <source>
        <dbReference type="EMBL" id="MVX59953.1"/>
    </source>
</evidence>
<evidence type="ECO:0000256" key="4">
    <source>
        <dbReference type="ARBA" id="ARBA00022960"/>
    </source>
</evidence>
<dbReference type="InterPro" id="IPR012338">
    <property type="entry name" value="Beta-lactam/transpept-like"/>
</dbReference>
<organism evidence="12 13">
    <name type="scientific">Adlercreutzia mucosicola</name>
    <dbReference type="NCBI Taxonomy" id="580026"/>
    <lineage>
        <taxon>Bacteria</taxon>
        <taxon>Bacillati</taxon>
        <taxon>Actinomycetota</taxon>
        <taxon>Coriobacteriia</taxon>
        <taxon>Eggerthellales</taxon>
        <taxon>Eggerthellaceae</taxon>
        <taxon>Adlercreutzia</taxon>
    </lineage>
</organism>
<comment type="similarity">
    <text evidence="1 9">Belongs to the peptidase S11 family.</text>
</comment>
<protein>
    <submittedName>
        <fullName evidence="12">D-alanyl-D-alanine carboxypeptidase</fullName>
    </submittedName>
</protein>
<name>A0A6N8JJA4_9ACTN</name>
<keyword evidence="5" id="KW-0573">Peptidoglycan synthesis</keyword>
<dbReference type="Proteomes" id="UP000463388">
    <property type="component" value="Unassembled WGS sequence"/>
</dbReference>
<keyword evidence="3" id="KW-0378">Hydrolase</keyword>
<dbReference type="GO" id="GO:0071555">
    <property type="term" value="P:cell wall organization"/>
    <property type="evidence" value="ECO:0007669"/>
    <property type="project" value="UniProtKB-KW"/>
</dbReference>
<accession>A0A6N8JJA4</accession>
<feature type="active site" evidence="7">
    <location>
        <position position="156"/>
    </location>
</feature>